<reference evidence="3" key="1">
    <citation type="journal article" date="2019" name="Int. J. Syst. Evol. Microbiol.">
        <title>The Global Catalogue of Microorganisms (GCM) 10K type strain sequencing project: providing services to taxonomists for standard genome sequencing and annotation.</title>
        <authorList>
            <consortium name="The Broad Institute Genomics Platform"/>
            <consortium name="The Broad Institute Genome Sequencing Center for Infectious Disease"/>
            <person name="Wu L."/>
            <person name="Ma J."/>
        </authorList>
    </citation>
    <scope>NUCLEOTIDE SEQUENCE [LARGE SCALE GENOMIC DNA]</scope>
    <source>
        <strain evidence="3">CGMCC 1.15304</strain>
    </source>
</reference>
<protein>
    <submittedName>
        <fullName evidence="2">Flp family type IVb pilin</fullName>
    </submittedName>
</protein>
<feature type="transmembrane region" description="Helical" evidence="1">
    <location>
        <begin position="67"/>
        <end position="85"/>
    </location>
</feature>
<name>A0ABV8U6D3_9PROT</name>
<keyword evidence="1" id="KW-0472">Membrane</keyword>
<evidence type="ECO:0000313" key="3">
    <source>
        <dbReference type="Proteomes" id="UP001595776"/>
    </source>
</evidence>
<keyword evidence="1" id="KW-0812">Transmembrane</keyword>
<proteinExistence type="predicted"/>
<keyword evidence="1" id="KW-1133">Transmembrane helix</keyword>
<evidence type="ECO:0000256" key="1">
    <source>
        <dbReference type="SAM" id="Phobius"/>
    </source>
</evidence>
<evidence type="ECO:0000313" key="2">
    <source>
        <dbReference type="EMBL" id="MFC4346255.1"/>
    </source>
</evidence>
<organism evidence="2 3">
    <name type="scientific">Kordiimonas lipolytica</name>
    <dbReference type="NCBI Taxonomy" id="1662421"/>
    <lineage>
        <taxon>Bacteria</taxon>
        <taxon>Pseudomonadati</taxon>
        <taxon>Pseudomonadota</taxon>
        <taxon>Alphaproteobacteria</taxon>
        <taxon>Kordiimonadales</taxon>
        <taxon>Kordiimonadaceae</taxon>
        <taxon>Kordiimonas</taxon>
    </lineage>
</organism>
<dbReference type="RefSeq" id="WP_082720005.1">
    <property type="nucleotide sequence ID" value="NZ_JBHSCR010000001.1"/>
</dbReference>
<comment type="caution">
    <text evidence="2">The sequence shown here is derived from an EMBL/GenBank/DDBJ whole genome shotgun (WGS) entry which is preliminary data.</text>
</comment>
<dbReference type="Proteomes" id="UP001595776">
    <property type="component" value="Unassembled WGS sequence"/>
</dbReference>
<dbReference type="EMBL" id="JBHSCR010000001">
    <property type="protein sequence ID" value="MFC4346255.1"/>
    <property type="molecule type" value="Genomic_DNA"/>
</dbReference>
<gene>
    <name evidence="2" type="ORF">ACFO5Q_00160</name>
</gene>
<dbReference type="Pfam" id="PF04964">
    <property type="entry name" value="Flp_Fap"/>
    <property type="match status" value="1"/>
</dbReference>
<accession>A0ABV8U6D3</accession>
<keyword evidence="3" id="KW-1185">Reference proteome</keyword>
<dbReference type="InterPro" id="IPR007047">
    <property type="entry name" value="Flp_Fap"/>
</dbReference>
<sequence length="107" mass="11665">MVATRKHTFTQIQALTTCLGFKWRLRAAYSADERYGVTEVFKTVAVKIRVLQHAIWRDRQGATAVEYGLLVGLAALGLAAGWGALGDLVQQIFGMLSDQTQAATPTP</sequence>